<dbReference type="Proteomes" id="UP000695022">
    <property type="component" value="Unplaced"/>
</dbReference>
<dbReference type="PROSITE" id="PS00636">
    <property type="entry name" value="DNAJ_1"/>
    <property type="match status" value="1"/>
</dbReference>
<feature type="domain" description="J" evidence="2">
    <location>
        <begin position="16"/>
        <end position="83"/>
    </location>
</feature>
<keyword evidence="1" id="KW-0175">Coiled coil</keyword>
<reference evidence="4" key="1">
    <citation type="submission" date="2025-08" db="UniProtKB">
        <authorList>
            <consortium name="RefSeq"/>
        </authorList>
    </citation>
    <scope>IDENTIFICATION</scope>
</reference>
<keyword evidence="3" id="KW-1185">Reference proteome</keyword>
<dbReference type="RefSeq" id="XP_014675752.1">
    <property type="nucleotide sequence ID" value="XM_014820266.1"/>
</dbReference>
<evidence type="ECO:0000259" key="2">
    <source>
        <dbReference type="PROSITE" id="PS50076"/>
    </source>
</evidence>
<protein>
    <submittedName>
        <fullName evidence="4">DnaJ homolog subfamily C member 9-like</fullName>
    </submittedName>
</protein>
<evidence type="ECO:0000313" key="3">
    <source>
        <dbReference type="Proteomes" id="UP000695022"/>
    </source>
</evidence>
<sequence length="259" mass="29740">MKGLLAQCKKEFGTLNLYEVLSLEKSASSSEVKRAYYKLSLKVHPDRVAATEQRSATVVFQILGKVYAVLSDKEKRAVYDETGEVDDDNDIFKQERDWMDYWRLVYQKVSTKDIEDFEEKYKGSEEELEDLKTAYVDYEGDMESILANVLCCTGEDETRFRKLLKKCIQKKELPEFEKFVNEDKQAEKARKRKAKREAAEAEELAKKLGLRGGGSEADLSALILQKQQSRAAGAEDFFSALEAKYAQPKKKGDKRKRKP</sequence>
<dbReference type="InterPro" id="IPR052594">
    <property type="entry name" value="J_domain-containing_protein"/>
</dbReference>
<name>A0ABM1EU81_PRICU</name>
<dbReference type="PROSITE" id="PS50076">
    <property type="entry name" value="DNAJ_2"/>
    <property type="match status" value="1"/>
</dbReference>
<accession>A0ABM1EU81</accession>
<dbReference type="Pfam" id="PF00226">
    <property type="entry name" value="DnaJ"/>
    <property type="match status" value="1"/>
</dbReference>
<dbReference type="PANTHER" id="PTHR44144">
    <property type="entry name" value="DNAJ HOMOLOG SUBFAMILY C MEMBER 9"/>
    <property type="match status" value="1"/>
</dbReference>
<dbReference type="SMART" id="SM00271">
    <property type="entry name" value="DnaJ"/>
    <property type="match status" value="1"/>
</dbReference>
<dbReference type="InterPro" id="IPR001623">
    <property type="entry name" value="DnaJ_domain"/>
</dbReference>
<proteinExistence type="predicted"/>
<dbReference type="InterPro" id="IPR036869">
    <property type="entry name" value="J_dom_sf"/>
</dbReference>
<dbReference type="PRINTS" id="PR00625">
    <property type="entry name" value="JDOMAIN"/>
</dbReference>
<dbReference type="SUPFAM" id="SSF46565">
    <property type="entry name" value="Chaperone J-domain"/>
    <property type="match status" value="1"/>
</dbReference>
<organism evidence="3 4">
    <name type="scientific">Priapulus caudatus</name>
    <name type="common">Priapulid worm</name>
    <dbReference type="NCBI Taxonomy" id="37621"/>
    <lineage>
        <taxon>Eukaryota</taxon>
        <taxon>Metazoa</taxon>
        <taxon>Ecdysozoa</taxon>
        <taxon>Scalidophora</taxon>
        <taxon>Priapulida</taxon>
        <taxon>Priapulimorpha</taxon>
        <taxon>Priapulimorphida</taxon>
        <taxon>Priapulidae</taxon>
        <taxon>Priapulus</taxon>
    </lineage>
</organism>
<gene>
    <name evidence="4" type="primary">LOC106815757</name>
</gene>
<dbReference type="GeneID" id="106815757"/>
<dbReference type="Pfam" id="PF23302">
    <property type="entry name" value="HTH_DNAJC9"/>
    <property type="match status" value="1"/>
</dbReference>
<dbReference type="CDD" id="cd06257">
    <property type="entry name" value="DnaJ"/>
    <property type="match status" value="1"/>
</dbReference>
<dbReference type="Gene3D" id="1.10.287.110">
    <property type="entry name" value="DnaJ domain"/>
    <property type="match status" value="1"/>
</dbReference>
<evidence type="ECO:0000256" key="1">
    <source>
        <dbReference type="SAM" id="Coils"/>
    </source>
</evidence>
<feature type="coiled-coil region" evidence="1">
    <location>
        <begin position="114"/>
        <end position="141"/>
    </location>
</feature>
<dbReference type="InterPro" id="IPR018253">
    <property type="entry name" value="DnaJ_domain_CS"/>
</dbReference>
<feature type="coiled-coil region" evidence="1">
    <location>
        <begin position="181"/>
        <end position="211"/>
    </location>
</feature>
<evidence type="ECO:0000313" key="4">
    <source>
        <dbReference type="RefSeq" id="XP_014675752.1"/>
    </source>
</evidence>
<dbReference type="InterPro" id="IPR056453">
    <property type="entry name" value="HTH_DNAJC9"/>
</dbReference>
<dbReference type="PANTHER" id="PTHR44144:SF1">
    <property type="entry name" value="DNAJ HOMOLOG SUBFAMILY C MEMBER 9"/>
    <property type="match status" value="1"/>
</dbReference>